<dbReference type="InterPro" id="IPR036844">
    <property type="entry name" value="Hint_dom_sf"/>
</dbReference>
<dbReference type="STRING" id="1802214.A2908_01895"/>
<keyword evidence="1" id="KW-0812">Transmembrane</keyword>
<dbReference type="AlphaFoldDB" id="A0A1G2IEJ1"/>
<organism evidence="2 3">
    <name type="scientific">Candidatus Staskawiczbacteria bacterium RIFCSPLOWO2_01_FULL_38_12b</name>
    <dbReference type="NCBI Taxonomy" id="1802214"/>
    <lineage>
        <taxon>Bacteria</taxon>
        <taxon>Candidatus Staskawicziibacteriota</taxon>
    </lineage>
</organism>
<dbReference type="Proteomes" id="UP000176774">
    <property type="component" value="Unassembled WGS sequence"/>
</dbReference>
<dbReference type="SUPFAM" id="SSF51294">
    <property type="entry name" value="Hedgehog/intein (Hint) domain"/>
    <property type="match status" value="1"/>
</dbReference>
<keyword evidence="1" id="KW-1133">Transmembrane helix</keyword>
<dbReference type="EMBL" id="MHPA01000016">
    <property type="protein sequence ID" value="OGZ73057.1"/>
    <property type="molecule type" value="Genomic_DNA"/>
</dbReference>
<proteinExistence type="predicted"/>
<gene>
    <name evidence="2" type="ORF">A2908_01895</name>
</gene>
<keyword evidence="1" id="KW-0472">Membrane</keyword>
<protein>
    <recommendedName>
        <fullName evidence="4">Hedgehog/Intein (Hint) domain-containing protein</fullName>
    </recommendedName>
</protein>
<dbReference type="Gene3D" id="2.170.16.10">
    <property type="entry name" value="Hedgehog/Intein (Hint) domain"/>
    <property type="match status" value="1"/>
</dbReference>
<comment type="caution">
    <text evidence="2">The sequence shown here is derived from an EMBL/GenBank/DDBJ whole genome shotgun (WGS) entry which is preliminary data.</text>
</comment>
<accession>A0A1G2IEJ1</accession>
<evidence type="ECO:0000313" key="2">
    <source>
        <dbReference type="EMBL" id="OGZ73057.1"/>
    </source>
</evidence>
<name>A0A1G2IEJ1_9BACT</name>
<reference evidence="2 3" key="1">
    <citation type="journal article" date="2016" name="Nat. Commun.">
        <title>Thousands of microbial genomes shed light on interconnected biogeochemical processes in an aquifer system.</title>
        <authorList>
            <person name="Anantharaman K."/>
            <person name="Brown C.T."/>
            <person name="Hug L.A."/>
            <person name="Sharon I."/>
            <person name="Castelle C.J."/>
            <person name="Probst A.J."/>
            <person name="Thomas B.C."/>
            <person name="Singh A."/>
            <person name="Wilkins M.J."/>
            <person name="Karaoz U."/>
            <person name="Brodie E.L."/>
            <person name="Williams K.H."/>
            <person name="Hubbard S.S."/>
            <person name="Banfield J.F."/>
        </authorList>
    </citation>
    <scope>NUCLEOTIDE SEQUENCE [LARGE SCALE GENOMIC DNA]</scope>
</reference>
<evidence type="ECO:0000313" key="3">
    <source>
        <dbReference type="Proteomes" id="UP000176774"/>
    </source>
</evidence>
<dbReference type="CDD" id="cd00081">
    <property type="entry name" value="Hint"/>
    <property type="match status" value="1"/>
</dbReference>
<feature type="transmembrane region" description="Helical" evidence="1">
    <location>
        <begin position="6"/>
        <end position="30"/>
    </location>
</feature>
<sequence>MHNQKGFINVILLIIAILVFLGAGTYIALYQKIINPFPLRPNPIPVVCTQEAKQCPDGSYVSRTGPNCDFASCPTIHPTQNPNEKQISLQEGQREASLLIQKIYSDYVTGLNYPEYPVATNQGYPITLHIGETASNGCTITLTLIKINGDTAVFTEKTDFNRICPICLAKNTLINTPGGTIPVQNLQEGMAVWSVDEFGNKISAIITKTSKTPVPKDHQMVHIILKDKREIFASPGHPVGDGRIFNDLFIGDLLDGSRIITAEKTLYDKSYTYDILPSGPTGFYFAGYNTAPGSANGILIDNTLH</sequence>
<evidence type="ECO:0008006" key="4">
    <source>
        <dbReference type="Google" id="ProtNLM"/>
    </source>
</evidence>
<evidence type="ECO:0000256" key="1">
    <source>
        <dbReference type="SAM" id="Phobius"/>
    </source>
</evidence>